<dbReference type="InterPro" id="IPR013106">
    <property type="entry name" value="Ig_V-set"/>
</dbReference>
<dbReference type="InterPro" id="IPR003599">
    <property type="entry name" value="Ig_sub"/>
</dbReference>
<evidence type="ECO:0000259" key="7">
    <source>
        <dbReference type="PROSITE" id="PS50835"/>
    </source>
</evidence>
<dbReference type="STRING" id="48698.ENSPFOP00000019166"/>
<feature type="domain" description="Ig-like" evidence="7">
    <location>
        <begin position="1"/>
        <end position="99"/>
    </location>
</feature>
<keyword evidence="3" id="KW-0472">Membrane</keyword>
<reference evidence="8" key="3">
    <citation type="submission" date="2025-09" db="UniProtKB">
        <authorList>
            <consortium name="Ensembl"/>
        </authorList>
    </citation>
    <scope>IDENTIFICATION</scope>
</reference>
<keyword evidence="4" id="KW-1015">Disulfide bond</keyword>
<dbReference type="SMART" id="SM00409">
    <property type="entry name" value="IG"/>
    <property type="match status" value="2"/>
</dbReference>
<evidence type="ECO:0000256" key="1">
    <source>
        <dbReference type="ARBA" id="ARBA00004370"/>
    </source>
</evidence>
<comment type="subcellular location">
    <subcellularLocation>
        <location evidence="1">Membrane</location>
    </subcellularLocation>
</comment>
<dbReference type="OMA" id="ITLRCED"/>
<dbReference type="InterPro" id="IPR036179">
    <property type="entry name" value="Ig-like_dom_sf"/>
</dbReference>
<keyword evidence="2" id="KW-0732">Signal</keyword>
<dbReference type="CDD" id="cd00096">
    <property type="entry name" value="Ig"/>
    <property type="match status" value="1"/>
</dbReference>
<dbReference type="SUPFAM" id="SSF48726">
    <property type="entry name" value="Immunoglobulin"/>
    <property type="match status" value="2"/>
</dbReference>
<evidence type="ECO:0000313" key="8">
    <source>
        <dbReference type="Ensembl" id="ENSPFOP00000019166.1"/>
    </source>
</evidence>
<keyword evidence="6" id="KW-0393">Immunoglobulin domain</keyword>
<protein>
    <recommendedName>
        <fullName evidence="7">Ig-like domain-containing protein</fullName>
    </recommendedName>
</protein>
<dbReference type="InterPro" id="IPR050504">
    <property type="entry name" value="IgSF_BTN/MOG"/>
</dbReference>
<organism evidence="8 9">
    <name type="scientific">Poecilia formosa</name>
    <name type="common">Amazon molly</name>
    <name type="synonym">Limia formosa</name>
    <dbReference type="NCBI Taxonomy" id="48698"/>
    <lineage>
        <taxon>Eukaryota</taxon>
        <taxon>Metazoa</taxon>
        <taxon>Chordata</taxon>
        <taxon>Craniata</taxon>
        <taxon>Vertebrata</taxon>
        <taxon>Euteleostomi</taxon>
        <taxon>Actinopterygii</taxon>
        <taxon>Neopterygii</taxon>
        <taxon>Teleostei</taxon>
        <taxon>Neoteleostei</taxon>
        <taxon>Acanthomorphata</taxon>
        <taxon>Ovalentaria</taxon>
        <taxon>Atherinomorphae</taxon>
        <taxon>Cyprinodontiformes</taxon>
        <taxon>Poeciliidae</taxon>
        <taxon>Poeciliinae</taxon>
        <taxon>Poecilia</taxon>
    </lineage>
</organism>
<name>A0A087YMB3_POEFO</name>
<evidence type="ECO:0000313" key="9">
    <source>
        <dbReference type="Proteomes" id="UP000028760"/>
    </source>
</evidence>
<keyword evidence="5" id="KW-0325">Glycoprotein</keyword>
<sequence>IGTTVTLPCVAPGKPITVVEWSRKDLGEEYVLLYRDEKIDPSFQHLSFENRVDLQDREMKGGNVSLVLKNVTMNDKGTYECKVVQRGRYRGKILINNITLVITSSSDKINVTAEPGQNVTLPCRSAEDKHVIIVQWSRRDLGSEYVLLYRDYMLDPENQHPSYKNRVDLKDRQMKDGDVSLVLENVTTNDRGIYECRVIKTNRHMKISTIDLVVAP</sequence>
<dbReference type="EMBL" id="AYCK01024281">
    <property type="status" value="NOT_ANNOTATED_CDS"/>
    <property type="molecule type" value="Genomic_DNA"/>
</dbReference>
<dbReference type="GO" id="GO:1903037">
    <property type="term" value="P:regulation of leukocyte cell-cell adhesion"/>
    <property type="evidence" value="ECO:0007669"/>
    <property type="project" value="UniProtKB-ARBA"/>
</dbReference>
<dbReference type="Proteomes" id="UP000028760">
    <property type="component" value="Unassembled WGS sequence"/>
</dbReference>
<dbReference type="GeneTree" id="ENSGT00940000165931"/>
<dbReference type="PANTHER" id="PTHR24100:SF151">
    <property type="entry name" value="ICOS LIGAND"/>
    <property type="match status" value="1"/>
</dbReference>
<reference evidence="9" key="1">
    <citation type="submission" date="2013-10" db="EMBL/GenBank/DDBJ databases">
        <authorList>
            <person name="Schartl M."/>
            <person name="Warren W."/>
        </authorList>
    </citation>
    <scope>NUCLEOTIDE SEQUENCE [LARGE SCALE GENOMIC DNA]</scope>
    <source>
        <strain evidence="9">female</strain>
    </source>
</reference>
<dbReference type="AlphaFoldDB" id="A0A087YMB3"/>
<dbReference type="SMART" id="SM00408">
    <property type="entry name" value="IGc2"/>
    <property type="match status" value="2"/>
</dbReference>
<accession>A0A087YMB3</accession>
<feature type="domain" description="Ig-like" evidence="7">
    <location>
        <begin position="113"/>
        <end position="208"/>
    </location>
</feature>
<dbReference type="Ensembl" id="ENSPFOT00000019188.1">
    <property type="protein sequence ID" value="ENSPFOP00000019166.1"/>
    <property type="gene ID" value="ENSPFOG00000019058.1"/>
</dbReference>
<keyword evidence="9" id="KW-1185">Reference proteome</keyword>
<dbReference type="Pfam" id="PF07686">
    <property type="entry name" value="V-set"/>
    <property type="match status" value="2"/>
</dbReference>
<evidence type="ECO:0000256" key="3">
    <source>
        <dbReference type="ARBA" id="ARBA00023136"/>
    </source>
</evidence>
<evidence type="ECO:0000256" key="6">
    <source>
        <dbReference type="ARBA" id="ARBA00023319"/>
    </source>
</evidence>
<dbReference type="Gene3D" id="2.60.40.10">
    <property type="entry name" value="Immunoglobulins"/>
    <property type="match status" value="2"/>
</dbReference>
<evidence type="ECO:0000256" key="5">
    <source>
        <dbReference type="ARBA" id="ARBA00023180"/>
    </source>
</evidence>
<reference evidence="8" key="2">
    <citation type="submission" date="2025-08" db="UniProtKB">
        <authorList>
            <consortium name="Ensembl"/>
        </authorList>
    </citation>
    <scope>IDENTIFICATION</scope>
</reference>
<dbReference type="GO" id="GO:0050852">
    <property type="term" value="P:T cell receptor signaling pathway"/>
    <property type="evidence" value="ECO:0007669"/>
    <property type="project" value="TreeGrafter"/>
</dbReference>
<dbReference type="InterPro" id="IPR007110">
    <property type="entry name" value="Ig-like_dom"/>
</dbReference>
<dbReference type="FunFam" id="2.60.40.10:FF:000142">
    <property type="entry name" value="V-set domain-containing T-cell activation inhibitor 1"/>
    <property type="match status" value="1"/>
</dbReference>
<dbReference type="eggNOG" id="ENOG502SVGE">
    <property type="taxonomic scope" value="Eukaryota"/>
</dbReference>
<evidence type="ECO:0000256" key="2">
    <source>
        <dbReference type="ARBA" id="ARBA00022729"/>
    </source>
</evidence>
<dbReference type="GO" id="GO:0009897">
    <property type="term" value="C:external side of plasma membrane"/>
    <property type="evidence" value="ECO:0007669"/>
    <property type="project" value="TreeGrafter"/>
</dbReference>
<dbReference type="InterPro" id="IPR013783">
    <property type="entry name" value="Ig-like_fold"/>
</dbReference>
<dbReference type="PANTHER" id="PTHR24100">
    <property type="entry name" value="BUTYROPHILIN"/>
    <property type="match status" value="1"/>
</dbReference>
<dbReference type="GO" id="GO:0005102">
    <property type="term" value="F:signaling receptor binding"/>
    <property type="evidence" value="ECO:0007669"/>
    <property type="project" value="TreeGrafter"/>
</dbReference>
<proteinExistence type="predicted"/>
<dbReference type="PROSITE" id="PS50835">
    <property type="entry name" value="IG_LIKE"/>
    <property type="match status" value="2"/>
</dbReference>
<dbReference type="GO" id="GO:0001817">
    <property type="term" value="P:regulation of cytokine production"/>
    <property type="evidence" value="ECO:0007669"/>
    <property type="project" value="TreeGrafter"/>
</dbReference>
<evidence type="ECO:0000256" key="4">
    <source>
        <dbReference type="ARBA" id="ARBA00023157"/>
    </source>
</evidence>
<dbReference type="InterPro" id="IPR003598">
    <property type="entry name" value="Ig_sub2"/>
</dbReference>
<dbReference type="GO" id="GO:0050863">
    <property type="term" value="P:regulation of T cell activation"/>
    <property type="evidence" value="ECO:0007669"/>
    <property type="project" value="UniProtKB-ARBA"/>
</dbReference>
<dbReference type="SMART" id="SM00406">
    <property type="entry name" value="IGv"/>
    <property type="match status" value="2"/>
</dbReference>